<dbReference type="GO" id="GO:0016746">
    <property type="term" value="F:acyltransferase activity"/>
    <property type="evidence" value="ECO:0007669"/>
    <property type="project" value="UniProtKB-KW"/>
</dbReference>
<dbReference type="SUPFAM" id="SSF69593">
    <property type="entry name" value="Glycerol-3-phosphate (1)-acyltransferase"/>
    <property type="match status" value="1"/>
</dbReference>
<dbReference type="CDD" id="cd07989">
    <property type="entry name" value="LPLAT_AGPAT-like"/>
    <property type="match status" value="1"/>
</dbReference>
<feature type="region of interest" description="Disordered" evidence="3">
    <location>
        <begin position="266"/>
        <end position="294"/>
    </location>
</feature>
<dbReference type="PANTHER" id="PTHR10434:SF55">
    <property type="entry name" value="POSSIBLE ACYLTRANSFERASE"/>
    <property type="match status" value="1"/>
</dbReference>
<dbReference type="EMBL" id="BMNZ01000006">
    <property type="protein sequence ID" value="GGN03016.1"/>
    <property type="molecule type" value="Genomic_DNA"/>
</dbReference>
<dbReference type="Pfam" id="PF01553">
    <property type="entry name" value="Acyltransferase"/>
    <property type="match status" value="1"/>
</dbReference>
<dbReference type="InterPro" id="IPR002123">
    <property type="entry name" value="Plipid/glycerol_acylTrfase"/>
</dbReference>
<sequence length="294" mass="31116">MACITATLVLTVISRSSAPLVAGIGVPKRSDAGQSVPMEPVYSSVIGFARGVFAMQGLKFTILGDDNVPRTGGAVMTINHTGYMDFAYAGLAAQKSGRLVRFMAKDGVFSHPVSGPLMRGMHHIPVDRTAGAASYAAAVAALRAGEIVGVFPEATISRSFELKDFKTGAARMAIEAGVPILPVVIWGSQRVWTKGHPKRLGRTNVPIIMSVGEPIPVAADADPDEVTARYKAVMAHMLDIARAAYEPLTGPDLKFLPASMGGTAPTLAEATRLDEAESAERQRRADEQRGFPTD</sequence>
<name>A0ABQ2IAJ7_9MICO</name>
<comment type="caution">
    <text evidence="5">The sequence shown here is derived from an EMBL/GenBank/DDBJ whole genome shotgun (WGS) entry which is preliminary data.</text>
</comment>
<reference evidence="6" key="1">
    <citation type="journal article" date="2019" name="Int. J. Syst. Evol. Microbiol.">
        <title>The Global Catalogue of Microorganisms (GCM) 10K type strain sequencing project: providing services to taxonomists for standard genome sequencing and annotation.</title>
        <authorList>
            <consortium name="The Broad Institute Genomics Platform"/>
            <consortium name="The Broad Institute Genome Sequencing Center for Infectious Disease"/>
            <person name="Wu L."/>
            <person name="Ma J."/>
        </authorList>
    </citation>
    <scope>NUCLEOTIDE SEQUENCE [LARGE SCALE GENOMIC DNA]</scope>
    <source>
        <strain evidence="6">JCM 1365</strain>
    </source>
</reference>
<evidence type="ECO:0000259" key="4">
    <source>
        <dbReference type="SMART" id="SM00563"/>
    </source>
</evidence>
<evidence type="ECO:0000313" key="6">
    <source>
        <dbReference type="Proteomes" id="UP000623461"/>
    </source>
</evidence>
<keyword evidence="6" id="KW-1185">Reference proteome</keyword>
<keyword evidence="2 5" id="KW-0012">Acyltransferase</keyword>
<keyword evidence="1" id="KW-0808">Transferase</keyword>
<evidence type="ECO:0000256" key="2">
    <source>
        <dbReference type="ARBA" id="ARBA00023315"/>
    </source>
</evidence>
<protein>
    <submittedName>
        <fullName evidence="5">Acyltransferase</fullName>
    </submittedName>
</protein>
<feature type="compositionally biased region" description="Basic and acidic residues" evidence="3">
    <location>
        <begin position="271"/>
        <end position="294"/>
    </location>
</feature>
<accession>A0ABQ2IAJ7</accession>
<feature type="domain" description="Phospholipid/glycerol acyltransferase" evidence="4">
    <location>
        <begin position="74"/>
        <end position="188"/>
    </location>
</feature>
<evidence type="ECO:0000313" key="5">
    <source>
        <dbReference type="EMBL" id="GGN03016.1"/>
    </source>
</evidence>
<dbReference type="Proteomes" id="UP000623461">
    <property type="component" value="Unassembled WGS sequence"/>
</dbReference>
<dbReference type="PANTHER" id="PTHR10434">
    <property type="entry name" value="1-ACYL-SN-GLYCEROL-3-PHOSPHATE ACYLTRANSFERASE"/>
    <property type="match status" value="1"/>
</dbReference>
<evidence type="ECO:0000256" key="3">
    <source>
        <dbReference type="SAM" id="MobiDB-lite"/>
    </source>
</evidence>
<gene>
    <name evidence="5" type="ORF">GCM10009721_32860</name>
</gene>
<evidence type="ECO:0000256" key="1">
    <source>
        <dbReference type="ARBA" id="ARBA00022679"/>
    </source>
</evidence>
<organism evidence="5 6">
    <name type="scientific">Terrabacter tumescens</name>
    <dbReference type="NCBI Taxonomy" id="60443"/>
    <lineage>
        <taxon>Bacteria</taxon>
        <taxon>Bacillati</taxon>
        <taxon>Actinomycetota</taxon>
        <taxon>Actinomycetes</taxon>
        <taxon>Micrococcales</taxon>
        <taxon>Intrasporangiaceae</taxon>
        <taxon>Terrabacter</taxon>
    </lineage>
</organism>
<proteinExistence type="predicted"/>
<dbReference type="SMART" id="SM00563">
    <property type="entry name" value="PlsC"/>
    <property type="match status" value="1"/>
</dbReference>